<feature type="compositionally biased region" description="Low complexity" evidence="2">
    <location>
        <begin position="1059"/>
        <end position="1073"/>
    </location>
</feature>
<dbReference type="Pfam" id="PF10650">
    <property type="entry name" value="zf-C3H1"/>
    <property type="match status" value="1"/>
</dbReference>
<feature type="region of interest" description="Disordered" evidence="2">
    <location>
        <begin position="668"/>
        <end position="691"/>
    </location>
</feature>
<dbReference type="InterPro" id="IPR003107">
    <property type="entry name" value="HAT"/>
</dbReference>
<feature type="compositionally biased region" description="Basic and acidic residues" evidence="2">
    <location>
        <begin position="340"/>
        <end position="350"/>
    </location>
</feature>
<feature type="compositionally biased region" description="Acidic residues" evidence="2">
    <location>
        <begin position="275"/>
        <end position="284"/>
    </location>
</feature>
<feature type="compositionally biased region" description="Basic and acidic residues" evidence="2">
    <location>
        <begin position="645"/>
        <end position="654"/>
    </location>
</feature>
<dbReference type="GO" id="GO:0006396">
    <property type="term" value="P:RNA processing"/>
    <property type="evidence" value="ECO:0007669"/>
    <property type="project" value="InterPro"/>
</dbReference>
<dbReference type="SUPFAM" id="SSF48452">
    <property type="entry name" value="TPR-like"/>
    <property type="match status" value="1"/>
</dbReference>
<dbReference type="EnsemblMetazoa" id="XM_038195025.1">
    <property type="protein sequence ID" value="XP_038050953.1"/>
    <property type="gene ID" value="LOC119724110"/>
</dbReference>
<feature type="compositionally biased region" description="Polar residues" evidence="2">
    <location>
        <begin position="1350"/>
        <end position="1366"/>
    </location>
</feature>
<feature type="compositionally biased region" description="Polar residues" evidence="2">
    <location>
        <begin position="1"/>
        <end position="14"/>
    </location>
</feature>
<evidence type="ECO:0000256" key="1">
    <source>
        <dbReference type="SAM" id="Coils"/>
    </source>
</evidence>
<feature type="region of interest" description="Disordered" evidence="2">
    <location>
        <begin position="1345"/>
        <end position="1379"/>
    </location>
</feature>
<accession>A0A913ZHT0</accession>
<dbReference type="GO" id="GO:0005634">
    <property type="term" value="C:nucleus"/>
    <property type="evidence" value="ECO:0007669"/>
    <property type="project" value="TreeGrafter"/>
</dbReference>
<evidence type="ECO:0000256" key="2">
    <source>
        <dbReference type="SAM" id="MobiDB-lite"/>
    </source>
</evidence>
<evidence type="ECO:0000313" key="5">
    <source>
        <dbReference type="Proteomes" id="UP000887568"/>
    </source>
</evidence>
<feature type="coiled-coil region" evidence="1">
    <location>
        <begin position="821"/>
        <end position="848"/>
    </location>
</feature>
<dbReference type="RefSeq" id="XP_038050953.1">
    <property type="nucleotide sequence ID" value="XM_038195025.1"/>
</dbReference>
<feature type="region of interest" description="Disordered" evidence="2">
    <location>
        <begin position="109"/>
        <end position="305"/>
    </location>
</feature>
<keyword evidence="1" id="KW-0175">Coiled coil</keyword>
<dbReference type="RefSeq" id="XP_038050954.1">
    <property type="nucleotide sequence ID" value="XM_038195026.1"/>
</dbReference>
<feature type="domain" description="Putative zinc-finger" evidence="3">
    <location>
        <begin position="1246"/>
        <end position="1264"/>
    </location>
</feature>
<feature type="compositionally biased region" description="Polar residues" evidence="2">
    <location>
        <begin position="1112"/>
        <end position="1124"/>
    </location>
</feature>
<dbReference type="InterPro" id="IPR011990">
    <property type="entry name" value="TPR-like_helical_dom_sf"/>
</dbReference>
<feature type="region of interest" description="Disordered" evidence="2">
    <location>
        <begin position="322"/>
        <end position="359"/>
    </location>
</feature>
<feature type="compositionally biased region" description="Basic and acidic residues" evidence="2">
    <location>
        <begin position="206"/>
        <end position="225"/>
    </location>
</feature>
<reference evidence="4" key="1">
    <citation type="submission" date="2022-11" db="UniProtKB">
        <authorList>
            <consortium name="EnsemblMetazoa"/>
        </authorList>
    </citation>
    <scope>IDENTIFICATION</scope>
</reference>
<feature type="compositionally biased region" description="Polar residues" evidence="2">
    <location>
        <begin position="1031"/>
        <end position="1058"/>
    </location>
</feature>
<feature type="region of interest" description="Disordered" evidence="2">
    <location>
        <begin position="391"/>
        <end position="656"/>
    </location>
</feature>
<feature type="compositionally biased region" description="Polar residues" evidence="2">
    <location>
        <begin position="471"/>
        <end position="490"/>
    </location>
</feature>
<dbReference type="PANTHER" id="PTHR21563">
    <property type="entry name" value="ZINC FINGER C3H1 DOMAIN-CONTAINING PROTEIN"/>
    <property type="match status" value="1"/>
</dbReference>
<feature type="compositionally biased region" description="Basic and acidic residues" evidence="2">
    <location>
        <begin position="325"/>
        <end position="334"/>
    </location>
</feature>
<feature type="compositionally biased region" description="Basic and acidic residues" evidence="2">
    <location>
        <begin position="141"/>
        <end position="157"/>
    </location>
</feature>
<feature type="region of interest" description="Disordered" evidence="2">
    <location>
        <begin position="764"/>
        <end position="791"/>
    </location>
</feature>
<dbReference type="RefSeq" id="XP_038050955.1">
    <property type="nucleotide sequence ID" value="XM_038195027.1"/>
</dbReference>
<feature type="region of interest" description="Disordered" evidence="2">
    <location>
        <begin position="996"/>
        <end position="1132"/>
    </location>
</feature>
<dbReference type="SMART" id="SM00386">
    <property type="entry name" value="HAT"/>
    <property type="match status" value="6"/>
</dbReference>
<feature type="compositionally biased region" description="Acidic residues" evidence="2">
    <location>
        <begin position="434"/>
        <end position="445"/>
    </location>
</feature>
<proteinExistence type="predicted"/>
<name>A0A913ZHT0_PATMI</name>
<dbReference type="OMA" id="WKIYIEV"/>
<feature type="compositionally biased region" description="Basic and acidic residues" evidence="2">
    <location>
        <begin position="242"/>
        <end position="251"/>
    </location>
</feature>
<dbReference type="Gene3D" id="1.25.40.10">
    <property type="entry name" value="Tetratricopeptide repeat domain"/>
    <property type="match status" value="3"/>
</dbReference>
<feature type="compositionally biased region" description="Acidic residues" evidence="2">
    <location>
        <begin position="294"/>
        <end position="305"/>
    </location>
</feature>
<protein>
    <recommendedName>
        <fullName evidence="3">Putative zinc-finger domain-containing protein</fullName>
    </recommendedName>
</protein>
<feature type="region of interest" description="Disordered" evidence="2">
    <location>
        <begin position="918"/>
        <end position="937"/>
    </location>
</feature>
<feature type="compositionally biased region" description="Basic residues" evidence="2">
    <location>
        <begin position="164"/>
        <end position="180"/>
    </location>
</feature>
<feature type="compositionally biased region" description="Polar residues" evidence="2">
    <location>
        <begin position="585"/>
        <end position="609"/>
    </location>
</feature>
<dbReference type="OrthoDB" id="10071835at2759"/>
<feature type="compositionally biased region" description="Low complexity" evidence="2">
    <location>
        <begin position="570"/>
        <end position="583"/>
    </location>
</feature>
<dbReference type="InterPro" id="IPR039278">
    <property type="entry name" value="Red1"/>
</dbReference>
<dbReference type="GeneID" id="119724110"/>
<feature type="compositionally biased region" description="Polar residues" evidence="2">
    <location>
        <begin position="927"/>
        <end position="937"/>
    </location>
</feature>
<feature type="compositionally biased region" description="Basic and acidic residues" evidence="2">
    <location>
        <begin position="764"/>
        <end position="782"/>
    </location>
</feature>
<feature type="compositionally biased region" description="Acidic residues" evidence="2">
    <location>
        <begin position="503"/>
        <end position="517"/>
    </location>
</feature>
<feature type="region of interest" description="Disordered" evidence="2">
    <location>
        <begin position="1"/>
        <end position="97"/>
    </location>
</feature>
<dbReference type="EnsemblMetazoa" id="XM_038195026.1">
    <property type="protein sequence ID" value="XP_038050954.1"/>
    <property type="gene ID" value="LOC119724110"/>
</dbReference>
<feature type="compositionally biased region" description="Acidic residues" evidence="2">
    <location>
        <begin position="22"/>
        <end position="32"/>
    </location>
</feature>
<organism evidence="4 5">
    <name type="scientific">Patiria miniata</name>
    <name type="common">Bat star</name>
    <name type="synonym">Asterina miniata</name>
    <dbReference type="NCBI Taxonomy" id="46514"/>
    <lineage>
        <taxon>Eukaryota</taxon>
        <taxon>Metazoa</taxon>
        <taxon>Echinodermata</taxon>
        <taxon>Eleutherozoa</taxon>
        <taxon>Asterozoa</taxon>
        <taxon>Asteroidea</taxon>
        <taxon>Valvatacea</taxon>
        <taxon>Valvatida</taxon>
        <taxon>Asterinidae</taxon>
        <taxon>Patiria</taxon>
    </lineage>
</organism>
<dbReference type="GO" id="GO:0000178">
    <property type="term" value="C:exosome (RNase complex)"/>
    <property type="evidence" value="ECO:0007669"/>
    <property type="project" value="TreeGrafter"/>
</dbReference>
<evidence type="ECO:0000313" key="4">
    <source>
        <dbReference type="EnsemblMetazoa" id="XP_038050954.1"/>
    </source>
</evidence>
<dbReference type="Proteomes" id="UP000887568">
    <property type="component" value="Unplaced"/>
</dbReference>
<dbReference type="InterPro" id="IPR019607">
    <property type="entry name" value="Putative_zinc-finger_domain"/>
</dbReference>
<dbReference type="EnsemblMetazoa" id="XM_038195027.1">
    <property type="protein sequence ID" value="XP_038050955.1"/>
    <property type="gene ID" value="LOC119724110"/>
</dbReference>
<sequence>MSGNDVSPQSQTMETTEKSELEDGEIEDETGSENDQFVFTPGPGSSRKFQIPSLMTMNVAQKGWQRRGEPPTSRAPNRYFPRNSGSHQRPQGRKYPASTVMAVGGPQMLEPLRKRSMGSREFTGGVQNESSGAGVKRRREMNKDDVIDERRLPRNDKNLVSSAKKTRQFDRKRARRRSRTKVSLEKESNVSSDQDEYEALLRKHHEVQELIKQEEQKLTSERRSLDSNQEEGGGDENVQLDSRGKGPESSKRLKTRSRSRSGSLKKDLASPQDTTVEDGSDAEIVEVGSPAVEDIIEIPDDDDEDDDELLQLRRLALESATKNVAAREEKENQAQKHKAEKTSEYKQAKQRERRQKVKQLFHKQSIAAEIFKVHGEKERFDKFMEIIASRRGSLSSSQGKSVRRSPSVGKESSKKHSVSSSEDLPAEFQYDNYEQVEMDVSEMEESPTLTPVTESVGLTPDMGLTPDIMQVLTSSDTDTSTAVESITQGNEDAVAEGNKDNEADSDDADDDDDDDDVMALREQLLRSLATKRAAKAQAQEKTEQVQEEEYTPDEPSVLGPTYEPSPILTPSFSKSSPSSDVPPLATSSPKVYASPISTPRTQSPTSNLNKGLMKAKTKPKGVLPPIPTHKPVVIQFDGDSDSSDDEHSPQKPEMKQINFLDQFLKEARRTADAKKSQSQQPPPHMLVPKTPDAMHKLPEIHRAEYHKLKEEIARREQQKLSKSASFSGLSSGTQSPVRDVTISITKVDGKVQRTVVLKDPKAKDTADLRQDGEKVQVGKKEVPPGTTKESPEVLACQGSLTKHRLTAEKDCRILSALEKQIQKRHLILRQTEAKLQQLREELSVGERIAASNRSQIKKYIQQKHLIQRKVQEHVTLDSQLRENLAKAKGVAVTNISQSQMMLQAASRLPKKTAVIGGRLKSKGEPNSPMSKTSETQLQRLQRLEREYANQITKLREENAKQAARQTNPVPKTVVRILKTKTKLLNKKPSQQLLTKDKIVLGKDTPTNTDSESDAEKYLRSRKDSKRRRSFLDNNPSLKPNLHATSQINQSELSKSNVNQSTSSTSIIDQSASSKPAINQNKPTVSADPLKPADGNKSSASGKAPFKADSRKTSPVTNKSPNKSPSIADGMSIPSEEQVERLRCAHAEKSKTALDAALLAIHFPLESDATSGSNNYFSRKTAEVKMSIVEDAERMDQDEDVEQSLVPYSSPLLCFRSYRLSPFFVQEAKLSRLSLSFSHKLNPMRAMCQFELNGTCNDDECPWQHKKDYEMTDHEVYADLLAYTSLIATSKDWQDPEKRHQRVEDYINKAVKKSKRPENAKRQREALCRAFANAVLTQTKKVSPGIIAQPRSWTPKQAPSTSPQTSGDKTDPPLLPRGSKMTEGLQIIPLGGGNQERYFSGEGIADLEAAVLETPGDVKMWIKLACRIIGDESEDQDIDPGLNALSRGLEANQSSSELWLQYLLLYSQREDHSDLSELCQQALQFAPSYDLYWQCLSFEESFPAKDAICDRMITFLQSQQMKAMTSQGSHQLLEALLYRVQLHIMTRRVKQALSMLQGALKGSQTSSQYLTPADHCLMWLVHIHMIEYQRLPPHLFDPTSSGLGHIVSKEPLVFQWGSSSAIQSAEGVRAAFQEALSACSPDKSGLGLSVCMPLYQNWVVLEQLTGRHEKAEEICQRLITEFPANPEPWLLLIDVHKHQGSNRTKIEQVLKMAVKRRCAAIHNAVAKFAMQNNPKASISVIKFCVNTFFTIPDKSAYESVEQIRRLYCSLLGLSLPFDYSPPDLRPGVSSEVVEEQSQHLWLNYCLLQELTAEDSVACDAYEQSLCHLKRTEDVQRLWIEYLLFRKSKLAASQDKSEAFRAFTGLVNRCLVSMATEFPLPHSDKKTWLDFSFHNRVVELYIECLKDDDRLDMYERFIDRMPNNINLAFRACHYASKSLQSTNYLHRVKAIATDVLNKFPECLPFWKIMIALSLHRGRLKEAKMLYQLALEAVPLAANLWKDFFLLEVVHDQNPEDIRKLVLKCRELKVNIEDYLKTILK</sequence>
<dbReference type="PANTHER" id="PTHR21563:SF3">
    <property type="entry name" value="ZINC FINGER C3H1 DOMAIN-CONTAINING PROTEIN"/>
    <property type="match status" value="1"/>
</dbReference>
<evidence type="ECO:0000259" key="3">
    <source>
        <dbReference type="Pfam" id="PF10650"/>
    </source>
</evidence>
<keyword evidence="5" id="KW-1185">Reference proteome</keyword>